<proteinExistence type="predicted"/>
<dbReference type="InterPro" id="IPR050113">
    <property type="entry name" value="Ub_conjugating_enzyme"/>
</dbReference>
<name>A0A2U1L3J4_ARTAN</name>
<comment type="caution">
    <text evidence="2">The sequence shown here is derived from an EMBL/GenBank/DDBJ whole genome shotgun (WGS) entry which is preliminary data.</text>
</comment>
<dbReference type="Pfam" id="PF00179">
    <property type="entry name" value="UQ_con"/>
    <property type="match status" value="1"/>
</dbReference>
<gene>
    <name evidence="2" type="ORF">CTI12_AA534260</name>
</gene>
<dbReference type="EMBL" id="PKPP01011748">
    <property type="protein sequence ID" value="PWA43578.1"/>
    <property type="molecule type" value="Genomic_DNA"/>
</dbReference>
<dbReference type="AlphaFoldDB" id="A0A2U1L3J4"/>
<dbReference type="PROSITE" id="PS50127">
    <property type="entry name" value="UBC_2"/>
    <property type="match status" value="1"/>
</dbReference>
<dbReference type="SUPFAM" id="SSF54495">
    <property type="entry name" value="UBC-like"/>
    <property type="match status" value="1"/>
</dbReference>
<dbReference type="PANTHER" id="PTHR24067">
    <property type="entry name" value="UBIQUITIN-CONJUGATING ENZYME E2"/>
    <property type="match status" value="1"/>
</dbReference>
<sequence length="134" mass="15791">MSTLTRKRLMKDVKMLQQDPPAGISGAPYDNNIMLWNAVISDLIILLGMEACSRCFSEDYPNKPPTVRFISRMFHPNICSWSDHSKSQIFKKKIEIELQLGNMDRCWKLYEKYLEWSPENCYAWSKYAELKIFN</sequence>
<dbReference type="Gene3D" id="3.10.110.10">
    <property type="entry name" value="Ubiquitin Conjugating Enzyme"/>
    <property type="match status" value="1"/>
</dbReference>
<evidence type="ECO:0000259" key="1">
    <source>
        <dbReference type="PROSITE" id="PS50127"/>
    </source>
</evidence>
<dbReference type="InterPro" id="IPR016135">
    <property type="entry name" value="UBQ-conjugating_enzyme/RWD"/>
</dbReference>
<dbReference type="STRING" id="35608.A0A2U1L3J4"/>
<evidence type="ECO:0000313" key="2">
    <source>
        <dbReference type="EMBL" id="PWA43578.1"/>
    </source>
</evidence>
<reference evidence="2 3" key="1">
    <citation type="journal article" date="2018" name="Mol. Plant">
        <title>The genome of Artemisia annua provides insight into the evolution of Asteraceae family and artemisinin biosynthesis.</title>
        <authorList>
            <person name="Shen Q."/>
            <person name="Zhang L."/>
            <person name="Liao Z."/>
            <person name="Wang S."/>
            <person name="Yan T."/>
            <person name="Shi P."/>
            <person name="Liu M."/>
            <person name="Fu X."/>
            <person name="Pan Q."/>
            <person name="Wang Y."/>
            <person name="Lv Z."/>
            <person name="Lu X."/>
            <person name="Zhang F."/>
            <person name="Jiang W."/>
            <person name="Ma Y."/>
            <person name="Chen M."/>
            <person name="Hao X."/>
            <person name="Li L."/>
            <person name="Tang Y."/>
            <person name="Lv G."/>
            <person name="Zhou Y."/>
            <person name="Sun X."/>
            <person name="Brodelius P.E."/>
            <person name="Rose J.K.C."/>
            <person name="Tang K."/>
        </authorList>
    </citation>
    <scope>NUCLEOTIDE SEQUENCE [LARGE SCALE GENOMIC DNA]</scope>
    <source>
        <strain evidence="3">cv. Huhao1</strain>
        <tissue evidence="2">Leaf</tissue>
    </source>
</reference>
<feature type="domain" description="UBC core" evidence="1">
    <location>
        <begin position="4"/>
        <end position="134"/>
    </location>
</feature>
<dbReference type="SUPFAM" id="SSF48452">
    <property type="entry name" value="TPR-like"/>
    <property type="match status" value="1"/>
</dbReference>
<keyword evidence="3" id="KW-1185">Reference proteome</keyword>
<protein>
    <submittedName>
        <fullName evidence="2">Ubiquitin-conjugating enzyme/RWD-like protein</fullName>
    </submittedName>
</protein>
<dbReference type="OrthoDB" id="541719at2759"/>
<dbReference type="InterPro" id="IPR000608">
    <property type="entry name" value="UBC"/>
</dbReference>
<accession>A0A2U1L3J4</accession>
<evidence type="ECO:0000313" key="3">
    <source>
        <dbReference type="Proteomes" id="UP000245207"/>
    </source>
</evidence>
<organism evidence="2 3">
    <name type="scientific">Artemisia annua</name>
    <name type="common">Sweet wormwood</name>
    <dbReference type="NCBI Taxonomy" id="35608"/>
    <lineage>
        <taxon>Eukaryota</taxon>
        <taxon>Viridiplantae</taxon>
        <taxon>Streptophyta</taxon>
        <taxon>Embryophyta</taxon>
        <taxon>Tracheophyta</taxon>
        <taxon>Spermatophyta</taxon>
        <taxon>Magnoliopsida</taxon>
        <taxon>eudicotyledons</taxon>
        <taxon>Gunneridae</taxon>
        <taxon>Pentapetalae</taxon>
        <taxon>asterids</taxon>
        <taxon>campanulids</taxon>
        <taxon>Asterales</taxon>
        <taxon>Asteraceae</taxon>
        <taxon>Asteroideae</taxon>
        <taxon>Anthemideae</taxon>
        <taxon>Artemisiinae</taxon>
        <taxon>Artemisia</taxon>
    </lineage>
</organism>
<dbReference type="InterPro" id="IPR011990">
    <property type="entry name" value="TPR-like_helical_dom_sf"/>
</dbReference>
<dbReference type="Proteomes" id="UP000245207">
    <property type="component" value="Unassembled WGS sequence"/>
</dbReference>